<dbReference type="EMBL" id="FUKQ01000011">
    <property type="protein sequence ID" value="SJN22113.1"/>
    <property type="molecule type" value="Genomic_DNA"/>
</dbReference>
<evidence type="ECO:0000313" key="8">
    <source>
        <dbReference type="Proteomes" id="UP000188342"/>
    </source>
</evidence>
<dbReference type="SUPFAM" id="SSF50129">
    <property type="entry name" value="GroES-like"/>
    <property type="match status" value="1"/>
</dbReference>
<keyword evidence="2 5" id="KW-0479">Metal-binding</keyword>
<dbReference type="GO" id="GO:0016491">
    <property type="term" value="F:oxidoreductase activity"/>
    <property type="evidence" value="ECO:0007669"/>
    <property type="project" value="UniProtKB-KW"/>
</dbReference>
<accession>A0A1R4IS73</accession>
<keyword evidence="4" id="KW-0560">Oxidoreductase</keyword>
<dbReference type="PANTHER" id="PTHR42813">
    <property type="entry name" value="ZINC-TYPE ALCOHOL DEHYDROGENASE-LIKE"/>
    <property type="match status" value="1"/>
</dbReference>
<dbReference type="AlphaFoldDB" id="A0A1R4IS73"/>
<protein>
    <submittedName>
        <fullName evidence="7">Threonine dehydrogenase and related Zn-dependent dehydrogenases</fullName>
    </submittedName>
</protein>
<sequence length="340" mass="36003">MGGMRGAIIHAAGDVRFEERQDPTIQEPTDAVIRTVAACVCGSDLWRYRGIAEVKKPTPIGHEYVGIVEAVGAEVTTVKVGDFVVGGFTYSDNTCACCRRGAHANCLNGGGYDGCQAEKIRIPQADGTLLATPGQPDEDLVPHLLALSDVMCTGWHAAVSGGVGRGTTVAVVGDGAVGLSAVLASVQLGAERVIAMSRHADRQKIAKEFGATDIVAERGEDGVKKIREMTDGIGADVVLECVGTEDARVQAVEAVRPGGMVGVVGVPHGGVDVEQMFWKNKGIHGGVAPVRAYLEQLLQLVWERRIQPGKVFDLELPLSEVAEAYKAMDERRATKVLLRP</sequence>
<keyword evidence="8" id="KW-1185">Reference proteome</keyword>
<dbReference type="Pfam" id="PF08240">
    <property type="entry name" value="ADH_N"/>
    <property type="match status" value="1"/>
</dbReference>
<evidence type="ECO:0000259" key="6">
    <source>
        <dbReference type="SMART" id="SM00829"/>
    </source>
</evidence>
<gene>
    <name evidence="7" type="ORF">FM114_03145</name>
</gene>
<dbReference type="InterPro" id="IPR013149">
    <property type="entry name" value="ADH-like_C"/>
</dbReference>
<feature type="domain" description="Enoyl reductase (ER)" evidence="6">
    <location>
        <begin position="13"/>
        <end position="338"/>
    </location>
</feature>
<name>A0A1R4IS73_9ACTN</name>
<evidence type="ECO:0000256" key="4">
    <source>
        <dbReference type="ARBA" id="ARBA00023002"/>
    </source>
</evidence>
<dbReference type="GO" id="GO:0008270">
    <property type="term" value="F:zinc ion binding"/>
    <property type="evidence" value="ECO:0007669"/>
    <property type="project" value="InterPro"/>
</dbReference>
<dbReference type="SUPFAM" id="SSF51735">
    <property type="entry name" value="NAD(P)-binding Rossmann-fold domains"/>
    <property type="match status" value="1"/>
</dbReference>
<dbReference type="CDD" id="cd08287">
    <property type="entry name" value="FDH_like_ADH3"/>
    <property type="match status" value="1"/>
</dbReference>
<dbReference type="Proteomes" id="UP000188342">
    <property type="component" value="Unassembled WGS sequence"/>
</dbReference>
<evidence type="ECO:0000256" key="3">
    <source>
        <dbReference type="ARBA" id="ARBA00022833"/>
    </source>
</evidence>
<evidence type="ECO:0000256" key="1">
    <source>
        <dbReference type="ARBA" id="ARBA00001947"/>
    </source>
</evidence>
<dbReference type="InterPro" id="IPR011032">
    <property type="entry name" value="GroES-like_sf"/>
</dbReference>
<dbReference type="InterPro" id="IPR013154">
    <property type="entry name" value="ADH-like_N"/>
</dbReference>
<dbReference type="Gene3D" id="3.90.180.10">
    <property type="entry name" value="Medium-chain alcohol dehydrogenases, catalytic domain"/>
    <property type="match status" value="1"/>
</dbReference>
<evidence type="ECO:0000313" key="7">
    <source>
        <dbReference type="EMBL" id="SJN22113.1"/>
    </source>
</evidence>
<dbReference type="Gene3D" id="3.40.50.720">
    <property type="entry name" value="NAD(P)-binding Rossmann-like Domain"/>
    <property type="match status" value="1"/>
</dbReference>
<dbReference type="InterPro" id="IPR002328">
    <property type="entry name" value="ADH_Zn_CS"/>
</dbReference>
<evidence type="ECO:0000256" key="2">
    <source>
        <dbReference type="ARBA" id="ARBA00022723"/>
    </source>
</evidence>
<dbReference type="InterPro" id="IPR036291">
    <property type="entry name" value="NAD(P)-bd_dom_sf"/>
</dbReference>
<dbReference type="SMART" id="SM00829">
    <property type="entry name" value="PKS_ER"/>
    <property type="match status" value="1"/>
</dbReference>
<comment type="cofactor">
    <cofactor evidence="1 5">
        <name>Zn(2+)</name>
        <dbReference type="ChEBI" id="CHEBI:29105"/>
    </cofactor>
</comment>
<dbReference type="PROSITE" id="PS00059">
    <property type="entry name" value="ADH_ZINC"/>
    <property type="match status" value="1"/>
</dbReference>
<keyword evidence="3 5" id="KW-0862">Zinc</keyword>
<dbReference type="STRING" id="1255658.FM114_03145"/>
<dbReference type="InterPro" id="IPR020843">
    <property type="entry name" value="ER"/>
</dbReference>
<comment type="similarity">
    <text evidence="5">Belongs to the zinc-containing alcohol dehydrogenase family.</text>
</comment>
<proteinExistence type="inferred from homology"/>
<organism evidence="7 8">
    <name type="scientific">Luteococcus japonicus LSP_Lj1</name>
    <dbReference type="NCBI Taxonomy" id="1255658"/>
    <lineage>
        <taxon>Bacteria</taxon>
        <taxon>Bacillati</taxon>
        <taxon>Actinomycetota</taxon>
        <taxon>Actinomycetes</taxon>
        <taxon>Propionibacteriales</taxon>
        <taxon>Propionibacteriaceae</taxon>
        <taxon>Luteococcus</taxon>
    </lineage>
</organism>
<dbReference type="PANTHER" id="PTHR42813:SF2">
    <property type="entry name" value="DEHYDROGENASE, ZINC-CONTAINING, PUTATIVE (AFU_ORTHOLOGUE AFUA_2G02810)-RELATED"/>
    <property type="match status" value="1"/>
</dbReference>
<dbReference type="Pfam" id="PF00107">
    <property type="entry name" value="ADH_zinc_N"/>
    <property type="match status" value="1"/>
</dbReference>
<reference evidence="7 8" key="1">
    <citation type="submission" date="2017-02" db="EMBL/GenBank/DDBJ databases">
        <authorList>
            <person name="Peterson S.W."/>
        </authorList>
    </citation>
    <scope>NUCLEOTIDE SEQUENCE [LARGE SCALE GENOMIC DNA]</scope>
    <source>
        <strain evidence="7 8">LSP_Lj1</strain>
    </source>
</reference>
<evidence type="ECO:0000256" key="5">
    <source>
        <dbReference type="RuleBase" id="RU361277"/>
    </source>
</evidence>